<dbReference type="Gene3D" id="3.40.50.1820">
    <property type="entry name" value="alpha/beta hydrolase"/>
    <property type="match status" value="1"/>
</dbReference>
<dbReference type="EMBL" id="JAFJYH010000117">
    <property type="protein sequence ID" value="KAG4418914.1"/>
    <property type="molecule type" value="Genomic_DNA"/>
</dbReference>
<gene>
    <name evidence="4" type="ORF">IFR04_007950</name>
</gene>
<sequence length="401" mass="43559">MGMEMEINVDLATLQVPVDIEIAAPPTANLFVPPLPIWKTCVWKTVDGSIDIAVDMYLPPSASSSASASDSASTRSGIGKSKECGTGVEKGDPHPVMLFIHGGAWLGSNRSDYCRPLFHQFLELGFVVTSMDYRLRPETSLEGQLDDVRDVEGWLRGKGGLGEVLTGMGKGVEVNAEKIVVVGASAGAHLALLTPKLWTKPPSAILSMYGPTTIHSLQYQQKGRFSKRCNLPCTPETLAAAINYGQPPTEKRISQTGQDNYRPRNVMARHLFESGIMAEFLIKGLVRGKQGELCFPEPGSVSKEEIDAISPLHLLTTRQYPFPPVYQVMGTSDDVFDPLHVHDFHDALTAQGIPAHKVLVPNVLHAFDILAEIGGDVDREIVSPAVRWIAKWVGVGVDGEE</sequence>
<name>A0A8H7TFP5_9HELO</name>
<feature type="domain" description="BD-FAE-like" evidence="3">
    <location>
        <begin position="90"/>
        <end position="194"/>
    </location>
</feature>
<dbReference type="Pfam" id="PF20434">
    <property type="entry name" value="BD-FAE"/>
    <property type="match status" value="1"/>
</dbReference>
<reference evidence="4" key="1">
    <citation type="submission" date="2021-02" db="EMBL/GenBank/DDBJ databases">
        <title>Genome sequence Cadophora malorum strain M34.</title>
        <authorList>
            <person name="Stefanovic E."/>
            <person name="Vu D."/>
            <person name="Scully C."/>
            <person name="Dijksterhuis J."/>
            <person name="Roader J."/>
            <person name="Houbraken J."/>
        </authorList>
    </citation>
    <scope>NUCLEOTIDE SEQUENCE</scope>
    <source>
        <strain evidence="4">M34</strain>
    </source>
</reference>
<protein>
    <recommendedName>
        <fullName evidence="3">BD-FAE-like domain-containing protein</fullName>
    </recommendedName>
</protein>
<dbReference type="SUPFAM" id="SSF53474">
    <property type="entry name" value="alpha/beta-Hydrolases"/>
    <property type="match status" value="1"/>
</dbReference>
<dbReference type="Proteomes" id="UP000664132">
    <property type="component" value="Unassembled WGS sequence"/>
</dbReference>
<evidence type="ECO:0000259" key="3">
    <source>
        <dbReference type="Pfam" id="PF20434"/>
    </source>
</evidence>
<keyword evidence="1" id="KW-0378">Hydrolase</keyword>
<comment type="caution">
    <text evidence="4">The sequence shown here is derived from an EMBL/GenBank/DDBJ whole genome shotgun (WGS) entry which is preliminary data.</text>
</comment>
<evidence type="ECO:0000256" key="2">
    <source>
        <dbReference type="SAM" id="MobiDB-lite"/>
    </source>
</evidence>
<keyword evidence="5" id="KW-1185">Reference proteome</keyword>
<evidence type="ECO:0000313" key="4">
    <source>
        <dbReference type="EMBL" id="KAG4418914.1"/>
    </source>
</evidence>
<feature type="compositionally biased region" description="Low complexity" evidence="2">
    <location>
        <begin position="63"/>
        <end position="73"/>
    </location>
</feature>
<dbReference type="InterPro" id="IPR049492">
    <property type="entry name" value="BD-FAE-like_dom"/>
</dbReference>
<dbReference type="InterPro" id="IPR050300">
    <property type="entry name" value="GDXG_lipolytic_enzyme"/>
</dbReference>
<proteinExistence type="predicted"/>
<dbReference type="OrthoDB" id="19653at2759"/>
<dbReference type="AlphaFoldDB" id="A0A8H7TFP5"/>
<accession>A0A8H7TFP5</accession>
<organism evidence="4 5">
    <name type="scientific">Cadophora malorum</name>
    <dbReference type="NCBI Taxonomy" id="108018"/>
    <lineage>
        <taxon>Eukaryota</taxon>
        <taxon>Fungi</taxon>
        <taxon>Dikarya</taxon>
        <taxon>Ascomycota</taxon>
        <taxon>Pezizomycotina</taxon>
        <taxon>Leotiomycetes</taxon>
        <taxon>Helotiales</taxon>
        <taxon>Ploettnerulaceae</taxon>
        <taxon>Cadophora</taxon>
    </lineage>
</organism>
<evidence type="ECO:0000256" key="1">
    <source>
        <dbReference type="ARBA" id="ARBA00022801"/>
    </source>
</evidence>
<feature type="region of interest" description="Disordered" evidence="2">
    <location>
        <begin position="63"/>
        <end position="88"/>
    </location>
</feature>
<dbReference type="PANTHER" id="PTHR48081">
    <property type="entry name" value="AB HYDROLASE SUPERFAMILY PROTEIN C4A8.06C"/>
    <property type="match status" value="1"/>
</dbReference>
<dbReference type="GO" id="GO:0016787">
    <property type="term" value="F:hydrolase activity"/>
    <property type="evidence" value="ECO:0007669"/>
    <property type="project" value="UniProtKB-KW"/>
</dbReference>
<dbReference type="InterPro" id="IPR029058">
    <property type="entry name" value="AB_hydrolase_fold"/>
</dbReference>
<evidence type="ECO:0000313" key="5">
    <source>
        <dbReference type="Proteomes" id="UP000664132"/>
    </source>
</evidence>